<organism evidence="1 2">
    <name type="scientific">Thermoproteota archaeon</name>
    <dbReference type="NCBI Taxonomy" id="2056631"/>
    <lineage>
        <taxon>Archaea</taxon>
        <taxon>Thermoproteota</taxon>
    </lineage>
</organism>
<comment type="caution">
    <text evidence="1">The sequence shown here is derived from an EMBL/GenBank/DDBJ whole genome shotgun (WGS) entry which is preliminary data.</text>
</comment>
<name>A0A497F0B7_9CREN</name>
<dbReference type="EMBL" id="QMQX01000029">
    <property type="protein sequence ID" value="RLE52925.1"/>
    <property type="molecule type" value="Genomic_DNA"/>
</dbReference>
<gene>
    <name evidence="1" type="ORF">DRJ33_02445</name>
</gene>
<dbReference type="Proteomes" id="UP000272051">
    <property type="component" value="Unassembled WGS sequence"/>
</dbReference>
<accession>A0A497F0B7</accession>
<reference evidence="1 2" key="1">
    <citation type="submission" date="2018-06" db="EMBL/GenBank/DDBJ databases">
        <title>Extensive metabolic versatility and redundancy in microbially diverse, dynamic hydrothermal sediments.</title>
        <authorList>
            <person name="Dombrowski N."/>
            <person name="Teske A."/>
            <person name="Baker B.J."/>
        </authorList>
    </citation>
    <scope>NUCLEOTIDE SEQUENCE [LARGE SCALE GENOMIC DNA]</scope>
    <source>
        <strain evidence="1">B34_G17</strain>
    </source>
</reference>
<protein>
    <submittedName>
        <fullName evidence="1">Uncharacterized protein</fullName>
    </submittedName>
</protein>
<evidence type="ECO:0000313" key="2">
    <source>
        <dbReference type="Proteomes" id="UP000272051"/>
    </source>
</evidence>
<evidence type="ECO:0000313" key="1">
    <source>
        <dbReference type="EMBL" id="RLE52925.1"/>
    </source>
</evidence>
<proteinExistence type="predicted"/>
<dbReference type="AlphaFoldDB" id="A0A497F0B7"/>
<feature type="non-terminal residue" evidence="1">
    <location>
        <position position="1"/>
    </location>
</feature>
<sequence length="120" mass="13759">FKTVAITSRGFIELKLIEHLKSFVKLAKEHFNYVIAYGCDSPKIFRYIQANGFSGSGWFEHALEGKAYYKGDLIDARRHYVLCNCPICKGRPLDEVAKNVEELALHNLLFIINHARKESL</sequence>